<evidence type="ECO:0000313" key="2">
    <source>
        <dbReference type="Proteomes" id="UP000076023"/>
    </source>
</evidence>
<sequence length="56" mass="6527">MEHLKPHLAKNARRDVRMLLGLRFCTVHFRDRVLLQVSFPFPGMACAMTGELWEEA</sequence>
<reference evidence="2" key="1">
    <citation type="journal article" date="2017" name="Genome Announc.">
        <title>Draft Genome Sequence of Terrimicrobium sacchariphilum NM-5T, a Facultative Anaerobic Soil Bacterium of the Class Spartobacteria.</title>
        <authorList>
            <person name="Qiu Y.L."/>
            <person name="Tourlousse D.M."/>
            <person name="Matsuura N."/>
            <person name="Ohashi A."/>
            <person name="Sekiguchi Y."/>
        </authorList>
    </citation>
    <scope>NUCLEOTIDE SEQUENCE [LARGE SCALE GENOMIC DNA]</scope>
    <source>
        <strain evidence="2">NM-5</strain>
    </source>
</reference>
<proteinExistence type="predicted"/>
<protein>
    <submittedName>
        <fullName evidence="1">Uncharacterized protein</fullName>
    </submittedName>
</protein>
<evidence type="ECO:0000313" key="1">
    <source>
        <dbReference type="EMBL" id="GAT31776.1"/>
    </source>
</evidence>
<name>A0A146G4R9_TERSA</name>
<accession>A0A146G4R9</accession>
<keyword evidence="2" id="KW-1185">Reference proteome</keyword>
<dbReference type="AlphaFoldDB" id="A0A146G4R9"/>
<comment type="caution">
    <text evidence="1">The sequence shown here is derived from an EMBL/GenBank/DDBJ whole genome shotgun (WGS) entry which is preliminary data.</text>
</comment>
<organism evidence="1 2">
    <name type="scientific">Terrimicrobium sacchariphilum</name>
    <dbReference type="NCBI Taxonomy" id="690879"/>
    <lineage>
        <taxon>Bacteria</taxon>
        <taxon>Pseudomonadati</taxon>
        <taxon>Verrucomicrobiota</taxon>
        <taxon>Terrimicrobiia</taxon>
        <taxon>Terrimicrobiales</taxon>
        <taxon>Terrimicrobiaceae</taxon>
        <taxon>Terrimicrobium</taxon>
    </lineage>
</organism>
<dbReference type="InParanoid" id="A0A146G4R9"/>
<gene>
    <name evidence="1" type="ORF">TSACC_2170</name>
</gene>
<dbReference type="EMBL" id="BDCO01000002">
    <property type="protein sequence ID" value="GAT31776.1"/>
    <property type="molecule type" value="Genomic_DNA"/>
</dbReference>
<dbReference type="Proteomes" id="UP000076023">
    <property type="component" value="Unassembled WGS sequence"/>
</dbReference>